<feature type="compositionally biased region" description="Basic residues" evidence="9">
    <location>
        <begin position="157"/>
        <end position="168"/>
    </location>
</feature>
<keyword evidence="10" id="KW-0812">Transmembrane</keyword>
<dbReference type="InterPro" id="IPR023346">
    <property type="entry name" value="Lysozyme-like_dom_sf"/>
</dbReference>
<keyword evidence="2" id="KW-0645">Protease</keyword>
<evidence type="ECO:0000256" key="7">
    <source>
        <dbReference type="ARBA" id="ARBA00034000"/>
    </source>
</evidence>
<keyword evidence="6" id="KW-0511">Multifunctional enzyme</keyword>
<keyword evidence="5" id="KW-0378">Hydrolase</keyword>
<evidence type="ECO:0000259" key="11">
    <source>
        <dbReference type="Pfam" id="PF00905"/>
    </source>
</evidence>
<comment type="catalytic activity">
    <reaction evidence="8">
        <text>[GlcNAc-(1-&gt;4)-Mur2Ac(oyl-L-Ala-gamma-D-Glu-L-Lys-D-Ala-D-Ala)](n)-di-trans,octa-cis-undecaprenyl diphosphate + beta-D-GlcNAc-(1-&gt;4)-Mur2Ac(oyl-L-Ala-gamma-D-Glu-L-Lys-D-Ala-D-Ala)-di-trans,octa-cis-undecaprenyl diphosphate = [GlcNAc-(1-&gt;4)-Mur2Ac(oyl-L-Ala-gamma-D-Glu-L-Lys-D-Ala-D-Ala)](n+1)-di-trans,octa-cis-undecaprenyl diphosphate + di-trans,octa-cis-undecaprenyl diphosphate + H(+)</text>
        <dbReference type="Rhea" id="RHEA:23708"/>
        <dbReference type="Rhea" id="RHEA-COMP:9602"/>
        <dbReference type="Rhea" id="RHEA-COMP:9603"/>
        <dbReference type="ChEBI" id="CHEBI:15378"/>
        <dbReference type="ChEBI" id="CHEBI:58405"/>
        <dbReference type="ChEBI" id="CHEBI:60033"/>
        <dbReference type="ChEBI" id="CHEBI:78435"/>
        <dbReference type="EC" id="2.4.99.28"/>
    </reaction>
</comment>
<dbReference type="InterPro" id="IPR001264">
    <property type="entry name" value="Glyco_trans_51"/>
</dbReference>
<keyword evidence="10" id="KW-0472">Membrane</keyword>
<evidence type="ECO:0000259" key="12">
    <source>
        <dbReference type="Pfam" id="PF00912"/>
    </source>
</evidence>
<dbReference type="InterPro" id="IPR036950">
    <property type="entry name" value="PBP_transglycosylase"/>
</dbReference>
<dbReference type="Pfam" id="PF00905">
    <property type="entry name" value="Transpeptidase"/>
    <property type="match status" value="1"/>
</dbReference>
<dbReference type="Proteomes" id="UP000612282">
    <property type="component" value="Unassembled WGS sequence"/>
</dbReference>
<feature type="compositionally biased region" description="Gly residues" evidence="9">
    <location>
        <begin position="869"/>
        <end position="893"/>
    </location>
</feature>
<feature type="domain" description="Glycosyl transferase family 51" evidence="12">
    <location>
        <begin position="224"/>
        <end position="399"/>
    </location>
</feature>
<evidence type="ECO:0000313" key="14">
    <source>
        <dbReference type="Proteomes" id="UP000612282"/>
    </source>
</evidence>
<dbReference type="PANTHER" id="PTHR32282:SF34">
    <property type="entry name" value="PENICILLIN-BINDING PROTEIN 1A"/>
    <property type="match status" value="1"/>
</dbReference>
<dbReference type="Gene3D" id="3.40.710.10">
    <property type="entry name" value="DD-peptidase/beta-lactamase superfamily"/>
    <property type="match status" value="1"/>
</dbReference>
<evidence type="ECO:0000256" key="3">
    <source>
        <dbReference type="ARBA" id="ARBA00022676"/>
    </source>
</evidence>
<dbReference type="InterPro" id="IPR050396">
    <property type="entry name" value="Glycosyltr_51/Transpeptidase"/>
</dbReference>
<dbReference type="InterPro" id="IPR012338">
    <property type="entry name" value="Beta-lactam/transpept-like"/>
</dbReference>
<proteinExistence type="predicted"/>
<sequence length="893" mass="93138">MNAYGEPQNARARAEVPGPSAASTPGGQPADDGRSGPGAYGRPSGAASVGGAGRAQVSGPTPGRAQVGGATPGRARVGGATPGATPGRAQVGGAVPGGATPGRASVSPATPGRASVGAAQVGGRASVPPGGGGPPGGGPPRGGNGGGGSGSGGSGGRKPKKKADKKNRRANILTASAAVLVIMLGVGIVGGTYFFDDVKLPEAAPEAQMNKILTSNNKLLEQTGSPRINVPPDQISKVMQDAVVAAEDNKFWDHEGIDFQGIMRAAWNNFTNGDLQGASTITQQYARHIADEKDISYSRKLREAVIARKLESEYKKPEILGMYLNYIDLGRGKYGVEAAANGYFGTSVVKDAKKPITIEQAAVLASIIKQPYASKTHPGFDPANNPKGALERWEYTMGKLLEMKSITQAQYDARKFPTVLPNKKTSTNNTAGKPVGVVMRHVTYELHQLGITEEMLDKGGYTVTTTINPKIQAAAEKAGSRLSKTSPLYKQSKKMQSAVIGIDPKSGEVLGMYGGDDPTGTDYAGYMSGNGEGVLPRAGQSPGSTFKIYTLAAGLKADMSFDTIWDGTKERKGGGKISNAGAADSNLCGGKIEYCDLRFSTIKSYNFPFYWIADTVGPDKVIDAARLAGVETMWNDDFEKIDLKTANASKLKNNFDNEVAFGQYRVVPLEHASGVATIVNQGVRFTPHFIKQISQRDGKTGANKVIYKASKSGKRVFDPDQMAGLADVLKEIAKKKPLAGGRPAIGKSGTWEIKVGNQRLSGDTWFVGGIPQLAATVWVGGAQDRIPLKEPNGGANMTGSGTPMDIWKEFLDTSARAMEWENESFPPGVKTGQDDKGNGVKPVEVVPPPTGDNSEYCNIDQTAPECQGQGPGGNTGGPGGNTGGPGGGGRPGR</sequence>
<keyword evidence="4" id="KW-0808">Transferase</keyword>
<feature type="compositionally biased region" description="Gly residues" evidence="9">
    <location>
        <begin position="129"/>
        <end position="156"/>
    </location>
</feature>
<evidence type="ECO:0000256" key="4">
    <source>
        <dbReference type="ARBA" id="ARBA00022679"/>
    </source>
</evidence>
<organism evidence="13 14">
    <name type="scientific">Actinoplanes couchii</name>
    <dbReference type="NCBI Taxonomy" id="403638"/>
    <lineage>
        <taxon>Bacteria</taxon>
        <taxon>Bacillati</taxon>
        <taxon>Actinomycetota</taxon>
        <taxon>Actinomycetes</taxon>
        <taxon>Micromonosporales</taxon>
        <taxon>Micromonosporaceae</taxon>
        <taxon>Actinoplanes</taxon>
    </lineage>
</organism>
<evidence type="ECO:0000256" key="2">
    <source>
        <dbReference type="ARBA" id="ARBA00022670"/>
    </source>
</evidence>
<dbReference type="InterPro" id="IPR001460">
    <property type="entry name" value="PCN-bd_Tpept"/>
</dbReference>
<reference evidence="13 14" key="1">
    <citation type="submission" date="2021-01" db="EMBL/GenBank/DDBJ databases">
        <title>Whole genome shotgun sequence of Actinoplanes couchii NBRC 106145.</title>
        <authorList>
            <person name="Komaki H."/>
            <person name="Tamura T."/>
        </authorList>
    </citation>
    <scope>NUCLEOTIDE SEQUENCE [LARGE SCALE GENOMIC DNA]</scope>
    <source>
        <strain evidence="13 14">NBRC 106145</strain>
    </source>
</reference>
<evidence type="ECO:0000256" key="1">
    <source>
        <dbReference type="ARBA" id="ARBA00022645"/>
    </source>
</evidence>
<evidence type="ECO:0000256" key="9">
    <source>
        <dbReference type="SAM" id="MobiDB-lite"/>
    </source>
</evidence>
<feature type="domain" description="Penicillin-binding protein transpeptidase" evidence="11">
    <location>
        <begin position="501"/>
        <end position="779"/>
    </location>
</feature>
<dbReference type="EMBL" id="BOMG01000064">
    <property type="protein sequence ID" value="GID56905.1"/>
    <property type="molecule type" value="Genomic_DNA"/>
</dbReference>
<evidence type="ECO:0000313" key="13">
    <source>
        <dbReference type="EMBL" id="GID56905.1"/>
    </source>
</evidence>
<feature type="region of interest" description="Disordered" evidence="9">
    <location>
        <begin position="1"/>
        <end position="168"/>
    </location>
</feature>
<protein>
    <submittedName>
        <fullName evidence="13">Penicillin-binding protein 1A</fullName>
    </submittedName>
</protein>
<name>A0ABQ3XEG5_9ACTN</name>
<feature type="transmembrane region" description="Helical" evidence="10">
    <location>
        <begin position="170"/>
        <end position="195"/>
    </location>
</feature>
<keyword evidence="1" id="KW-0121">Carboxypeptidase</keyword>
<accession>A0ABQ3XEG5</accession>
<gene>
    <name evidence="13" type="primary">ponA1</name>
    <name evidence="13" type="ORF">Aco03nite_053090</name>
</gene>
<dbReference type="Pfam" id="PF00912">
    <property type="entry name" value="Transgly"/>
    <property type="match status" value="1"/>
</dbReference>
<dbReference type="RefSeq" id="WP_203798936.1">
    <property type="nucleotide sequence ID" value="NZ_BOMG01000064.1"/>
</dbReference>
<feature type="compositionally biased region" description="Low complexity" evidence="9">
    <location>
        <begin position="72"/>
        <end position="93"/>
    </location>
</feature>
<dbReference type="Gene3D" id="1.10.3810.10">
    <property type="entry name" value="Biosynthetic peptidoglycan transglycosylase-like"/>
    <property type="match status" value="1"/>
</dbReference>
<feature type="compositionally biased region" description="Polar residues" evidence="9">
    <location>
        <begin position="851"/>
        <end position="861"/>
    </location>
</feature>
<feature type="region of interest" description="Disordered" evidence="9">
    <location>
        <begin position="823"/>
        <end position="893"/>
    </location>
</feature>
<comment type="catalytic activity">
    <reaction evidence="7">
        <text>Preferential cleavage: (Ac)2-L-Lys-D-Ala-|-D-Ala. Also transpeptidation of peptidyl-alanyl moieties that are N-acyl substituents of D-alanine.</text>
        <dbReference type="EC" id="3.4.16.4"/>
    </reaction>
</comment>
<evidence type="ECO:0000256" key="8">
    <source>
        <dbReference type="ARBA" id="ARBA00049902"/>
    </source>
</evidence>
<keyword evidence="3" id="KW-0328">Glycosyltransferase</keyword>
<keyword evidence="14" id="KW-1185">Reference proteome</keyword>
<comment type="caution">
    <text evidence="13">The sequence shown here is derived from an EMBL/GenBank/DDBJ whole genome shotgun (WGS) entry which is preliminary data.</text>
</comment>
<dbReference type="PANTHER" id="PTHR32282">
    <property type="entry name" value="BINDING PROTEIN TRANSPEPTIDASE, PUTATIVE-RELATED"/>
    <property type="match status" value="1"/>
</dbReference>
<evidence type="ECO:0000256" key="10">
    <source>
        <dbReference type="SAM" id="Phobius"/>
    </source>
</evidence>
<evidence type="ECO:0000256" key="6">
    <source>
        <dbReference type="ARBA" id="ARBA00023268"/>
    </source>
</evidence>
<evidence type="ECO:0000256" key="5">
    <source>
        <dbReference type="ARBA" id="ARBA00022801"/>
    </source>
</evidence>
<dbReference type="SUPFAM" id="SSF56601">
    <property type="entry name" value="beta-lactamase/transpeptidase-like"/>
    <property type="match status" value="1"/>
</dbReference>
<dbReference type="SUPFAM" id="SSF53955">
    <property type="entry name" value="Lysozyme-like"/>
    <property type="match status" value="1"/>
</dbReference>
<keyword evidence="10" id="KW-1133">Transmembrane helix</keyword>